<evidence type="ECO:0000256" key="1">
    <source>
        <dbReference type="SAM" id="MobiDB-lite"/>
    </source>
</evidence>
<dbReference type="AlphaFoldDB" id="A0A835R9V5"/>
<accession>A0A835R9V5</accession>
<evidence type="ECO:0000313" key="3">
    <source>
        <dbReference type="Proteomes" id="UP000636800"/>
    </source>
</evidence>
<keyword evidence="3" id="KW-1185">Reference proteome</keyword>
<feature type="region of interest" description="Disordered" evidence="1">
    <location>
        <begin position="73"/>
        <end position="97"/>
    </location>
</feature>
<dbReference type="Proteomes" id="UP000636800">
    <property type="component" value="Chromosome 3"/>
</dbReference>
<comment type="caution">
    <text evidence="2">The sequence shown here is derived from an EMBL/GenBank/DDBJ whole genome shotgun (WGS) entry which is preliminary data.</text>
</comment>
<proteinExistence type="predicted"/>
<name>A0A835R9V5_VANPL</name>
<dbReference type="OrthoDB" id="10258882at2759"/>
<gene>
    <name evidence="2" type="ORF">HPP92_007277</name>
</gene>
<evidence type="ECO:0000313" key="2">
    <source>
        <dbReference type="EMBL" id="KAG0488466.1"/>
    </source>
</evidence>
<dbReference type="EMBL" id="JADCNL010000003">
    <property type="protein sequence ID" value="KAG0488466.1"/>
    <property type="molecule type" value="Genomic_DNA"/>
</dbReference>
<sequence>MRRGVGGGVEPAAISCDTAWVVYSGDSRPPVTVHDLACYCLIASGQRVGLEPVSGGTRAVSARRSNRVRFGGRTALAGGGGSGGTARQAAAVGGGGSRRQEKCFSRCFGSWESV</sequence>
<organism evidence="2 3">
    <name type="scientific">Vanilla planifolia</name>
    <name type="common">Vanilla</name>
    <dbReference type="NCBI Taxonomy" id="51239"/>
    <lineage>
        <taxon>Eukaryota</taxon>
        <taxon>Viridiplantae</taxon>
        <taxon>Streptophyta</taxon>
        <taxon>Embryophyta</taxon>
        <taxon>Tracheophyta</taxon>
        <taxon>Spermatophyta</taxon>
        <taxon>Magnoliopsida</taxon>
        <taxon>Liliopsida</taxon>
        <taxon>Asparagales</taxon>
        <taxon>Orchidaceae</taxon>
        <taxon>Vanilloideae</taxon>
        <taxon>Vanilleae</taxon>
        <taxon>Vanilla</taxon>
    </lineage>
</organism>
<reference evidence="2 3" key="1">
    <citation type="journal article" date="2020" name="Nat. Food">
        <title>A phased Vanilla planifolia genome enables genetic improvement of flavour and production.</title>
        <authorList>
            <person name="Hasing T."/>
            <person name="Tang H."/>
            <person name="Brym M."/>
            <person name="Khazi F."/>
            <person name="Huang T."/>
            <person name="Chambers A.H."/>
        </authorList>
    </citation>
    <scope>NUCLEOTIDE SEQUENCE [LARGE SCALE GENOMIC DNA]</scope>
    <source>
        <tissue evidence="2">Leaf</tissue>
    </source>
</reference>
<protein>
    <submittedName>
        <fullName evidence="2">Uncharacterized protein</fullName>
    </submittedName>
</protein>